<sequence length="168" mass="19333">MKAIRKQKDFYEWLTWYMQNTGPTRLYPKPVADFAEFLIVAARTGLDKMFIDKHFGGGGGGLQTLFKQLCEGKQQVECRTRFVDCAILIYEETFYYDVVSVRHANWLCVLGLELEATRPSVLDCFGPKRPPVRGYFQETPDDGSAQFISTRKFERKFGLKVALPDWGI</sequence>
<evidence type="ECO:0000313" key="1">
    <source>
        <dbReference type="EMBL" id="MBL0407246.1"/>
    </source>
</evidence>
<dbReference type="Proteomes" id="UP000605848">
    <property type="component" value="Unassembled WGS sequence"/>
</dbReference>
<proteinExistence type="predicted"/>
<dbReference type="RefSeq" id="WP_202064258.1">
    <property type="nucleotide sequence ID" value="NZ_JAEQMY010000070.1"/>
</dbReference>
<dbReference type="AlphaFoldDB" id="A0A936ZCE4"/>
<keyword evidence="2" id="KW-1185">Reference proteome</keyword>
<comment type="caution">
    <text evidence="1">The sequence shown here is derived from an EMBL/GenBank/DDBJ whole genome shotgun (WGS) entry which is preliminary data.</text>
</comment>
<evidence type="ECO:0000313" key="2">
    <source>
        <dbReference type="Proteomes" id="UP000605848"/>
    </source>
</evidence>
<reference evidence="1" key="1">
    <citation type="submission" date="2021-01" db="EMBL/GenBank/DDBJ databases">
        <title>Microvirga sp.</title>
        <authorList>
            <person name="Kim M.K."/>
        </authorList>
    </citation>
    <scope>NUCLEOTIDE SEQUENCE</scope>
    <source>
        <strain evidence="1">5420S-16</strain>
    </source>
</reference>
<protein>
    <submittedName>
        <fullName evidence="1">Uncharacterized protein</fullName>
    </submittedName>
</protein>
<gene>
    <name evidence="1" type="ORF">JKG68_25280</name>
</gene>
<accession>A0A936ZCE4</accession>
<name>A0A936ZCE4_9HYPH</name>
<organism evidence="1 2">
    <name type="scientific">Microvirga aerilata</name>
    <dbReference type="NCBI Taxonomy" id="670292"/>
    <lineage>
        <taxon>Bacteria</taxon>
        <taxon>Pseudomonadati</taxon>
        <taxon>Pseudomonadota</taxon>
        <taxon>Alphaproteobacteria</taxon>
        <taxon>Hyphomicrobiales</taxon>
        <taxon>Methylobacteriaceae</taxon>
        <taxon>Microvirga</taxon>
    </lineage>
</organism>
<dbReference type="EMBL" id="JAEQMY010000070">
    <property type="protein sequence ID" value="MBL0407246.1"/>
    <property type="molecule type" value="Genomic_DNA"/>
</dbReference>